<evidence type="ECO:0000256" key="4">
    <source>
        <dbReference type="RuleBase" id="RU369009"/>
    </source>
</evidence>
<dbReference type="InterPro" id="IPR035983">
    <property type="entry name" value="Hect_E3_ubiquitin_ligase"/>
</dbReference>
<evidence type="ECO:0000256" key="1">
    <source>
        <dbReference type="ARBA" id="ARBA00022679"/>
    </source>
</evidence>
<sequence length="1688" mass="185787">SQDNAVGLLVGLKGETWQEDDEIRKKAKVSEADLGPGLVFDLGVQLIPSAYSLAQLRGKLHELPGPVAPRNWCLQASNNGQDWVTLRVHVNDTILDPEVGTGYTWPLDPSSATPWPPQKAQPGGEESALSSQPDLKDKTAQEHEAVPLAREGASFTATPPGWRVYRIMGTGPNSLGSCDLPIGSLELYGRIVGVHDKLLSPSDINGHRRHSSAHHKDEDSGDATRPSRSTKSANSSREDTINGIGTNQTIDLTQSNSIRQLLPSWWRRLISFGAGVNASHLASLALSIDRFGLTSCTGNSRGNESDDDDDDGDEEEDAFSFHRLTAARDSLRLPLSELLDLIVRDARLPRRFRDSIGTSHKSASVDLLQPLSPSLGGRERAATVDLPDLRSNMRRRRRRLVDVQPSQYASASDSLRYDSPATIKTNHLVRGADSMCRLSHASEFISCCDSDDAFLETDGGALEFAEAVDALVQMNTDSPCTVTTVDMGDNHANQDKKTRTTTTPVANTSQEKGVAQEPQLVSGADGEEEEAVTLEDVFTNLSDEDKTVDDSDVLLAANSDIQADGDNDTDNDESAEQVFATSTTASAGAAGTTGEETADVSRARAPATGDGPSSETGHSSSRWASPGVEGDTIIPETMQSQEDDDSPVDDGVAPTCRSGPRITETVEEHSERRTTSNVVGSKDDCINEHNNLAPGLIPAFDPTPRNRNASASSEFILKRPPGSSSLPDAYAVKLTEPDKTQIVITLKAYLRDGSLVASIRAKDNNRPIFNYFFQLAQKAVYSSVLTNSPLLDSIIEEGEEGATERLTLKVNYRFRTPEDDLEEEKEEEDDAKGRTSTDLLADTPRMLTHRDIRLATFQDECIRLACQQKLPGVLNCASSANLAGSESSASFATTASKVEQLLELIRVIHQITGTQNLPLSDFGNDLDAAPQPVTATFCTSDDEMETEQELHTYDLFATSGLNNDLAPEHFISQALSRKLIRQLMDPLAVVSSTLPDWCFNLPRRLPVLFPYEVRLNLLNSSAFGAARSVIWLQTHVARASELTANTERSHNRHHSVESSMSNRFRNNEAARLAAGLATYLVGGPRFVRNGGGGHDQLSDLTLFASCTGGGGPRRRRPSTTIATHQTSSGTILTLDRLSRRRSSCDCTPHDIGRLHKEFIQIPRDGVKASKDNAPTLELDHGTFWEWADRVLDEHASRKSELEIQFIGEQGTGIGPTLEFFSLVAAELRKKTGRMWVVNEEDFDETASEAAATDRHVGSANTLSDSLPQPGPSSSWREEPTEAEKDNLPNPEAKTYVKATNGLFPAPFSPDKIPESVIRRFYIMGIAVAKSLQDNRRIDLPLSTPFLKLISAFGNVRDLAVTPPSSEQTLHDQMKWFAHSESALDRINLRSIMTQIIGVNTSYCSRGHWITGLLDFVDFWSIDPERGRFFFQLCQFCQRKRRLQSIFPANGLTLEWLENAAIEVLGCKISDLGLEMEFIPSGQYSAEVVPLMDHYSWEPSTNVTEALADSLNNVESVTVYNVETYVRRTLEYCLDKGIRAQMDAFRDGFERVFRMDWLALFNPRELGQLICGDSDLNWTREDLLAYTVPCFGFTQNSFTFQLFISVLVDFNLEQRRAFLRFVTGCSTLPPGGLRNLSPRLRVVRKDAQQGPFPSVNTCAHYLKLPEYTSQSELCHYLLAATKESGFYLN</sequence>
<dbReference type="SMART" id="SM00119">
    <property type="entry name" value="HECTc"/>
    <property type="match status" value="1"/>
</dbReference>
<feature type="region of interest" description="Disordered" evidence="5">
    <location>
        <begin position="486"/>
        <end position="530"/>
    </location>
</feature>
<feature type="compositionally biased region" description="Basic and acidic residues" evidence="5">
    <location>
        <begin position="134"/>
        <end position="145"/>
    </location>
</feature>
<feature type="non-terminal residue" evidence="7">
    <location>
        <position position="1"/>
    </location>
</feature>
<dbReference type="PROSITE" id="PS50237">
    <property type="entry name" value="HECT"/>
    <property type="match status" value="1"/>
</dbReference>
<dbReference type="SUPFAM" id="SSF56204">
    <property type="entry name" value="Hect, E3 ligase catalytic domain"/>
    <property type="match status" value="1"/>
</dbReference>
<feature type="compositionally biased region" description="Basic and acidic residues" evidence="5">
    <location>
        <begin position="664"/>
        <end position="674"/>
    </location>
</feature>
<proteinExistence type="inferred from homology"/>
<dbReference type="EMBL" id="GEEE01000396">
    <property type="protein sequence ID" value="JAP62829.1"/>
    <property type="molecule type" value="Transcribed_RNA"/>
</dbReference>
<feature type="compositionally biased region" description="Polar residues" evidence="5">
    <location>
        <begin position="500"/>
        <end position="511"/>
    </location>
</feature>
<dbReference type="Pfam" id="PF00632">
    <property type="entry name" value="HECT"/>
    <property type="match status" value="1"/>
</dbReference>
<feature type="region of interest" description="Disordered" evidence="5">
    <location>
        <begin position="297"/>
        <end position="316"/>
    </location>
</feature>
<comment type="similarity">
    <text evidence="4">Belongs to the UPL family. K-HECT subfamily.</text>
</comment>
<dbReference type="InterPro" id="IPR000569">
    <property type="entry name" value="HECT_dom"/>
</dbReference>
<feature type="region of interest" description="Disordered" evidence="5">
    <location>
        <begin position="101"/>
        <end position="154"/>
    </location>
</feature>
<name>A0A0V0JC25_SCHSO</name>
<dbReference type="InterPro" id="IPR045322">
    <property type="entry name" value="HECTD1/TRIP12-like"/>
</dbReference>
<dbReference type="Gene3D" id="3.90.1750.10">
    <property type="entry name" value="Hect, E3 ligase catalytic domains"/>
    <property type="match status" value="1"/>
</dbReference>
<keyword evidence="1 4" id="KW-0808">Transferase</keyword>
<dbReference type="EC" id="2.3.2.26" evidence="4"/>
<evidence type="ECO:0000256" key="2">
    <source>
        <dbReference type="ARBA" id="ARBA00022786"/>
    </source>
</evidence>
<dbReference type="GO" id="GO:0000209">
    <property type="term" value="P:protein polyubiquitination"/>
    <property type="evidence" value="ECO:0007669"/>
    <property type="project" value="TreeGrafter"/>
</dbReference>
<feature type="compositionally biased region" description="Basic and acidic residues" evidence="5">
    <location>
        <begin position="1275"/>
        <end position="1286"/>
    </location>
</feature>
<evidence type="ECO:0000259" key="6">
    <source>
        <dbReference type="PROSITE" id="PS50237"/>
    </source>
</evidence>
<dbReference type="UniPathway" id="UPA00143"/>
<feature type="compositionally biased region" description="Low complexity" evidence="5">
    <location>
        <begin position="582"/>
        <end position="595"/>
    </location>
</feature>
<feature type="region of interest" description="Disordered" evidence="5">
    <location>
        <begin position="201"/>
        <end position="248"/>
    </location>
</feature>
<gene>
    <name evidence="7" type="ORF">TR126015</name>
</gene>
<feature type="compositionally biased region" description="Polar residues" evidence="5">
    <location>
        <begin position="1258"/>
        <end position="1274"/>
    </location>
</feature>
<accession>A0A0V0JC25</accession>
<feature type="region of interest" description="Disordered" evidence="5">
    <location>
        <begin position="1043"/>
        <end position="1062"/>
    </location>
</feature>
<organism evidence="7">
    <name type="scientific">Schistocephalus solidus</name>
    <name type="common">Tapeworm</name>
    <dbReference type="NCBI Taxonomy" id="70667"/>
    <lineage>
        <taxon>Eukaryota</taxon>
        <taxon>Metazoa</taxon>
        <taxon>Spiralia</taxon>
        <taxon>Lophotrochozoa</taxon>
        <taxon>Platyhelminthes</taxon>
        <taxon>Cestoda</taxon>
        <taxon>Eucestoda</taxon>
        <taxon>Diphyllobothriidea</taxon>
        <taxon>Diphyllobothriidae</taxon>
        <taxon>Schistocephalus</taxon>
    </lineage>
</organism>
<feature type="compositionally biased region" description="Polar residues" evidence="5">
    <location>
        <begin position="611"/>
        <end position="623"/>
    </location>
</feature>
<comment type="pathway">
    <text evidence="4">Protein modification; protein ubiquitination.</text>
</comment>
<dbReference type="PANTHER" id="PTHR45670:SF1">
    <property type="entry name" value="E3 UBIQUITIN-PROTEIN LIGASE HECTD1"/>
    <property type="match status" value="1"/>
</dbReference>
<comment type="catalytic activity">
    <reaction evidence="4">
        <text>S-ubiquitinyl-[E2 ubiquitin-conjugating enzyme]-L-cysteine + [acceptor protein]-L-lysine = [E2 ubiquitin-conjugating enzyme]-L-cysteine + N(6)-ubiquitinyl-[acceptor protein]-L-lysine.</text>
        <dbReference type="EC" id="2.3.2.26"/>
    </reaction>
</comment>
<feature type="domain" description="HECT" evidence="6">
    <location>
        <begin position="1516"/>
        <end position="1688"/>
    </location>
</feature>
<feature type="active site" description="Glycyl thioester intermediate" evidence="3">
    <location>
        <position position="1657"/>
    </location>
</feature>
<dbReference type="PANTHER" id="PTHR45670">
    <property type="entry name" value="E3 UBIQUITIN-PROTEIN LIGASE TRIP12"/>
    <property type="match status" value="1"/>
</dbReference>
<evidence type="ECO:0000256" key="3">
    <source>
        <dbReference type="PROSITE-ProRule" id="PRU00104"/>
    </source>
</evidence>
<comment type="function">
    <text evidence="4">E3 ubiquitin-protein ligase which accepts ubiquitin from an E2 ubiquitin-conjugating enzyme in the form of a thioester and then directly transfers the ubiquitin to targeted substrates.</text>
</comment>
<keyword evidence="2 3" id="KW-0833">Ubl conjugation pathway</keyword>
<feature type="compositionally biased region" description="Basic and acidic residues" evidence="5">
    <location>
        <begin position="488"/>
        <end position="498"/>
    </location>
</feature>
<protein>
    <recommendedName>
        <fullName evidence="4">E3 ubiquitin-protein ligase</fullName>
        <ecNumber evidence="4">2.3.2.26</ecNumber>
    </recommendedName>
</protein>
<dbReference type="Gene3D" id="3.30.2410.10">
    <property type="entry name" value="Hect, E3 ligase catalytic domain"/>
    <property type="match status" value="1"/>
</dbReference>
<feature type="region of interest" description="Disordered" evidence="5">
    <location>
        <begin position="582"/>
        <end position="683"/>
    </location>
</feature>
<feature type="compositionally biased region" description="Polar residues" evidence="5">
    <location>
        <begin position="226"/>
        <end position="235"/>
    </location>
</feature>
<evidence type="ECO:0000256" key="5">
    <source>
        <dbReference type="SAM" id="MobiDB-lite"/>
    </source>
</evidence>
<dbReference type="GO" id="GO:0061630">
    <property type="term" value="F:ubiquitin protein ligase activity"/>
    <property type="evidence" value="ECO:0007669"/>
    <property type="project" value="UniProtKB-UniRule"/>
</dbReference>
<evidence type="ECO:0000313" key="7">
    <source>
        <dbReference type="EMBL" id="JAP62829.1"/>
    </source>
</evidence>
<feature type="region of interest" description="Disordered" evidence="5">
    <location>
        <begin position="1246"/>
        <end position="1288"/>
    </location>
</feature>
<dbReference type="GO" id="GO:0043161">
    <property type="term" value="P:proteasome-mediated ubiquitin-dependent protein catabolic process"/>
    <property type="evidence" value="ECO:0007669"/>
    <property type="project" value="TreeGrafter"/>
</dbReference>
<dbReference type="GO" id="GO:0016607">
    <property type="term" value="C:nuclear speck"/>
    <property type="evidence" value="ECO:0007669"/>
    <property type="project" value="TreeGrafter"/>
</dbReference>
<feature type="compositionally biased region" description="Acidic residues" evidence="5">
    <location>
        <begin position="305"/>
        <end position="316"/>
    </location>
</feature>
<reference evidence="7" key="1">
    <citation type="submission" date="2016-01" db="EMBL/GenBank/DDBJ databases">
        <title>Reference transcriptome for the parasite Schistocephalus solidus: insights into the molecular evolution of parasitism.</title>
        <authorList>
            <person name="Hebert F.O."/>
            <person name="Grambauer S."/>
            <person name="Barber I."/>
            <person name="Landry C.R."/>
            <person name="Aubin-Horth N."/>
        </authorList>
    </citation>
    <scope>NUCLEOTIDE SEQUENCE</scope>
</reference>